<proteinExistence type="predicted"/>
<accession>A0ABR2W585</accession>
<gene>
    <name evidence="4" type="ORF">K7432_004636</name>
</gene>
<evidence type="ECO:0000313" key="5">
    <source>
        <dbReference type="Proteomes" id="UP001479436"/>
    </source>
</evidence>
<name>A0ABR2W585_9FUNG</name>
<sequence length="151" mass="16543">MKLLGFFGLIGAWIQVHGSPIDAGGEDISVNIDPNSSLIIYDRTNLNQALIIAGIILLSIVLLGLLILTICWALRKFYLKSARVVDMSEADSNVKRSSTYRAGDHIRQKYGITPDGASLPKIPKKPTQKSKYGRYLTPPPNTHSISPPTNN</sequence>
<comment type="caution">
    <text evidence="4">The sequence shown here is derived from an EMBL/GenBank/DDBJ whole genome shotgun (WGS) entry which is preliminary data.</text>
</comment>
<dbReference type="EMBL" id="JASJQH010007039">
    <property type="protein sequence ID" value="KAK9719638.1"/>
    <property type="molecule type" value="Genomic_DNA"/>
</dbReference>
<evidence type="ECO:0000256" key="1">
    <source>
        <dbReference type="SAM" id="MobiDB-lite"/>
    </source>
</evidence>
<feature type="compositionally biased region" description="Basic residues" evidence="1">
    <location>
        <begin position="122"/>
        <end position="132"/>
    </location>
</feature>
<reference evidence="4 5" key="1">
    <citation type="submission" date="2023-04" db="EMBL/GenBank/DDBJ databases">
        <title>Genome of Basidiobolus ranarum AG-B5.</title>
        <authorList>
            <person name="Stajich J.E."/>
            <person name="Carter-House D."/>
            <person name="Gryganskyi A."/>
        </authorList>
    </citation>
    <scope>NUCLEOTIDE SEQUENCE [LARGE SCALE GENOMIC DNA]</scope>
    <source>
        <strain evidence="4 5">AG-B5</strain>
    </source>
</reference>
<evidence type="ECO:0000256" key="3">
    <source>
        <dbReference type="SAM" id="SignalP"/>
    </source>
</evidence>
<feature type="region of interest" description="Disordered" evidence="1">
    <location>
        <begin position="94"/>
        <end position="151"/>
    </location>
</feature>
<evidence type="ECO:0000313" key="4">
    <source>
        <dbReference type="EMBL" id="KAK9719638.1"/>
    </source>
</evidence>
<feature type="compositionally biased region" description="Polar residues" evidence="1">
    <location>
        <begin position="142"/>
        <end position="151"/>
    </location>
</feature>
<feature type="transmembrane region" description="Helical" evidence="2">
    <location>
        <begin position="50"/>
        <end position="74"/>
    </location>
</feature>
<evidence type="ECO:0000256" key="2">
    <source>
        <dbReference type="SAM" id="Phobius"/>
    </source>
</evidence>
<feature type="signal peptide" evidence="3">
    <location>
        <begin position="1"/>
        <end position="18"/>
    </location>
</feature>
<feature type="chain" id="PRO_5045791069" evidence="3">
    <location>
        <begin position="19"/>
        <end position="151"/>
    </location>
</feature>
<dbReference type="Proteomes" id="UP001479436">
    <property type="component" value="Unassembled WGS sequence"/>
</dbReference>
<keyword evidence="2" id="KW-0472">Membrane</keyword>
<keyword evidence="3" id="KW-0732">Signal</keyword>
<protein>
    <submittedName>
        <fullName evidence="4">Uncharacterized protein</fullName>
    </submittedName>
</protein>
<keyword evidence="5" id="KW-1185">Reference proteome</keyword>
<organism evidence="4 5">
    <name type="scientific">Basidiobolus ranarum</name>
    <dbReference type="NCBI Taxonomy" id="34480"/>
    <lineage>
        <taxon>Eukaryota</taxon>
        <taxon>Fungi</taxon>
        <taxon>Fungi incertae sedis</taxon>
        <taxon>Zoopagomycota</taxon>
        <taxon>Entomophthoromycotina</taxon>
        <taxon>Basidiobolomycetes</taxon>
        <taxon>Basidiobolales</taxon>
        <taxon>Basidiobolaceae</taxon>
        <taxon>Basidiobolus</taxon>
    </lineage>
</organism>
<keyword evidence="2" id="KW-1133">Transmembrane helix</keyword>
<keyword evidence="2" id="KW-0812">Transmembrane</keyword>